<gene>
    <name evidence="2" type="ORF">H1S01_03035</name>
</gene>
<evidence type="ECO:0000259" key="1">
    <source>
        <dbReference type="Pfam" id="PF08937"/>
    </source>
</evidence>
<evidence type="ECO:0000313" key="2">
    <source>
        <dbReference type="EMBL" id="MBC9783485.1"/>
    </source>
</evidence>
<dbReference type="RefSeq" id="WP_188038645.1">
    <property type="nucleotide sequence ID" value="NZ_JACVHF010000002.1"/>
</dbReference>
<name>A0ABR7SY73_HELCL</name>
<sequence>MSSKTYNLFISHSWTYSDSYNRLIKLLDNSGIPYKNYSVPKDDPIHNADNDDELYEAIKNQIAPSSIVIILAGVYATYSKWINHEINIAKNEFSTKKPILAIEEWASEKTSKVVKDNADKVVKWQSSSIKAAIEELCGK</sequence>
<dbReference type="Gene3D" id="3.40.50.9200">
    <property type="entry name" value="Hypothetical protein MTH538"/>
    <property type="match status" value="1"/>
</dbReference>
<accession>A0ABR7SY73</accession>
<dbReference type="Pfam" id="PF08937">
    <property type="entry name" value="ThsB_TIR"/>
    <property type="match status" value="1"/>
</dbReference>
<dbReference type="EMBL" id="JACVHF010000002">
    <property type="protein sequence ID" value="MBC9783485.1"/>
    <property type="molecule type" value="Genomic_DNA"/>
</dbReference>
<reference evidence="2 3" key="1">
    <citation type="submission" date="2020-07" db="EMBL/GenBank/DDBJ databases">
        <title>Draft whole-genome sequence of Heliobacterium chlorum DSM 3682, type strain.</title>
        <authorList>
            <person name="Kyndt J.A."/>
            <person name="Meyer T.E."/>
            <person name="Imhoff J.F."/>
        </authorList>
    </citation>
    <scope>NUCLEOTIDE SEQUENCE [LARGE SCALE GENOMIC DNA]</scope>
    <source>
        <strain evidence="2 3">DSM 3682</strain>
    </source>
</reference>
<evidence type="ECO:0000313" key="3">
    <source>
        <dbReference type="Proteomes" id="UP000617402"/>
    </source>
</evidence>
<dbReference type="Proteomes" id="UP000617402">
    <property type="component" value="Unassembled WGS sequence"/>
</dbReference>
<feature type="domain" description="Thoeris protein ThsB TIR-like" evidence="1">
    <location>
        <begin position="9"/>
        <end position="108"/>
    </location>
</feature>
<dbReference type="SUPFAM" id="SSF52206">
    <property type="entry name" value="Hypothetical protein MTH538"/>
    <property type="match status" value="1"/>
</dbReference>
<organism evidence="2 3">
    <name type="scientific">Heliobacterium chlorum</name>
    <dbReference type="NCBI Taxonomy" id="2698"/>
    <lineage>
        <taxon>Bacteria</taxon>
        <taxon>Bacillati</taxon>
        <taxon>Bacillota</taxon>
        <taxon>Clostridia</taxon>
        <taxon>Eubacteriales</taxon>
        <taxon>Heliobacteriaceae</taxon>
        <taxon>Heliobacterium</taxon>
    </lineage>
</organism>
<dbReference type="InterPro" id="IPR015032">
    <property type="entry name" value="ThsB__TIR-like_domain"/>
</dbReference>
<comment type="caution">
    <text evidence="2">The sequence shown here is derived from an EMBL/GenBank/DDBJ whole genome shotgun (WGS) entry which is preliminary data.</text>
</comment>
<dbReference type="InterPro" id="IPR036490">
    <property type="entry name" value="ThsB_TIR-like_sf"/>
</dbReference>
<protein>
    <submittedName>
        <fullName evidence="2">TIR domain-containing protein</fullName>
    </submittedName>
</protein>
<proteinExistence type="predicted"/>
<keyword evidence="3" id="KW-1185">Reference proteome</keyword>